<gene>
    <name evidence="3" type="ORF">GPL21_30670</name>
</gene>
<evidence type="ECO:0000313" key="4">
    <source>
        <dbReference type="Proteomes" id="UP000436468"/>
    </source>
</evidence>
<evidence type="ECO:0000259" key="1">
    <source>
        <dbReference type="Pfam" id="PF04471"/>
    </source>
</evidence>
<organism evidence="3 4">
    <name type="scientific">Bradyrhizobium pachyrhizi</name>
    <dbReference type="NCBI Taxonomy" id="280333"/>
    <lineage>
        <taxon>Bacteria</taxon>
        <taxon>Pseudomonadati</taxon>
        <taxon>Pseudomonadota</taxon>
        <taxon>Alphaproteobacteria</taxon>
        <taxon>Hyphomicrobiales</taxon>
        <taxon>Nitrobacteraceae</taxon>
        <taxon>Bradyrhizobium</taxon>
    </lineage>
</organism>
<evidence type="ECO:0000313" key="3">
    <source>
        <dbReference type="EMBL" id="MVT69461.1"/>
    </source>
</evidence>
<dbReference type="InterPro" id="IPR007111">
    <property type="entry name" value="NACHT_NTPase"/>
</dbReference>
<dbReference type="SUPFAM" id="SSF52540">
    <property type="entry name" value="P-loop containing nucleoside triphosphate hydrolases"/>
    <property type="match status" value="1"/>
</dbReference>
<protein>
    <submittedName>
        <fullName evidence="3">NACHT domain-containing protein</fullName>
    </submittedName>
</protein>
<dbReference type="InterPro" id="IPR007560">
    <property type="entry name" value="Restrct_endonuc_IV_Mrr"/>
</dbReference>
<keyword evidence="4" id="KW-1185">Reference proteome</keyword>
<proteinExistence type="predicted"/>
<dbReference type="RefSeq" id="WP_157347782.1">
    <property type="nucleotide sequence ID" value="NZ_WQNF01000030.1"/>
</dbReference>
<dbReference type="Pfam" id="PF04471">
    <property type="entry name" value="Mrr_cat"/>
    <property type="match status" value="1"/>
</dbReference>
<dbReference type="AlphaFoldDB" id="A0A844T311"/>
<dbReference type="Proteomes" id="UP000436468">
    <property type="component" value="Unassembled WGS sequence"/>
</dbReference>
<comment type="caution">
    <text evidence="3">The sequence shown here is derived from an EMBL/GenBank/DDBJ whole genome shotgun (WGS) entry which is preliminary data.</text>
</comment>
<dbReference type="Pfam" id="PF05729">
    <property type="entry name" value="NACHT"/>
    <property type="match status" value="1"/>
</dbReference>
<name>A0A844T311_9BRAD</name>
<feature type="domain" description="NACHT" evidence="2">
    <location>
        <begin position="178"/>
        <end position="297"/>
    </location>
</feature>
<feature type="domain" description="Restriction endonuclease type IV Mrr" evidence="1">
    <location>
        <begin position="1"/>
        <end position="111"/>
    </location>
</feature>
<dbReference type="Gene3D" id="3.40.50.300">
    <property type="entry name" value="P-loop containing nucleotide triphosphate hydrolases"/>
    <property type="match status" value="1"/>
</dbReference>
<evidence type="ECO:0000259" key="2">
    <source>
        <dbReference type="Pfam" id="PF05729"/>
    </source>
</evidence>
<accession>A0A844T311</accession>
<dbReference type="GO" id="GO:0004519">
    <property type="term" value="F:endonuclease activity"/>
    <property type="evidence" value="ECO:0007669"/>
    <property type="project" value="InterPro"/>
</dbReference>
<dbReference type="InterPro" id="IPR027417">
    <property type="entry name" value="P-loop_NTPase"/>
</dbReference>
<dbReference type="GO" id="GO:0003677">
    <property type="term" value="F:DNA binding"/>
    <property type="evidence" value="ECO:0007669"/>
    <property type="project" value="InterPro"/>
</dbReference>
<dbReference type="GO" id="GO:0009307">
    <property type="term" value="P:DNA restriction-modification system"/>
    <property type="evidence" value="ECO:0007669"/>
    <property type="project" value="InterPro"/>
</dbReference>
<sequence length="771" mass="86888">MTGDEFRDHIAALLRIRYERVQTEVKIAAKKADIRFEIQAGPKRRTRVAAECKRWGRALTRDHVKDILADYDPAFQNKEIDEIWIICDQTPAPGAREFAEAYRHCQLMTGMECEQEIVDFRPMITSLIESYKIDPISKYYIPPSFYIADEEKADLHSHIEKWLADQEAGPIAIWAGYGMGKTSYSKFLASVLAQNCCDDYAARIPILISLGEFTTAPDLETLITAQLTNHYGVRFFSTAAFRLLNAHHRFVIILDGFDEMKFAMAPNDFNHISAQIRKTAAVDSKLLLLGRPDSIESEEEVSRLTSSRLHTIPLKADSGPDFQSLRMAFLSKEEYLTLIRNFLATATDTKARRKPLDQLIETVASLDLGDILSRPVQAKMLAEVAADPDADLSAISRFTLYELFIRSILRREEEKAARKHVGTSQRIHFMRLLAWWLWTVKKTRTFAANEIPLDIVQQFQIPNVSLEGLRRELLIGSVLEEKNVGHFLAEKDAGIFYFPHTSFTEFLVADYIMSADFLSLDVAKLPDALYGEVPTFLQEHPSKDAIFTIYNRMKIARIAMTTGCIQVLLNDFKTRLHVELTKPESADPWDVCLRYFMLHAEGRPVDARKFLFACLDAGSPTTELAAIYCIMYEDALSGQSADSAIARMVLHIFRRVGFSDLFSALERGETTARSSNLNHLAEIVTNSIKLTRGANIVFDLSGFSSVALNFIGAACSVRDVIERIAKTFNVPDNNLLASTTDTAERALVSDLARREGTIRIIPTISPPAQDV</sequence>
<dbReference type="EMBL" id="WQNF01000030">
    <property type="protein sequence ID" value="MVT69461.1"/>
    <property type="molecule type" value="Genomic_DNA"/>
</dbReference>
<reference evidence="3 4" key="1">
    <citation type="submission" date="2019-12" db="EMBL/GenBank/DDBJ databases">
        <title>Draft genome sequences Bradyrhizobium cajani AMBPC1010, Bradyrhizobium pachyrhizi AMBPC1040 and Bradyrhizobium yuanmingense ALSPC3051, three plant growth promoting strains isolated from nodules of Cajanus cajan L. in Dominican Republic.</title>
        <authorList>
            <person name="Flores-Felix J.D."/>
            <person name="Araujo J."/>
            <person name="Diaz-Alcantara C."/>
            <person name="Gonzalez-Andres F."/>
            <person name="Velazquez E."/>
        </authorList>
    </citation>
    <scope>NUCLEOTIDE SEQUENCE [LARGE SCALE GENOMIC DNA]</scope>
    <source>
        <strain evidence="3 4">1040</strain>
    </source>
</reference>